<dbReference type="RefSeq" id="WP_094946654.1">
    <property type="nucleotide sequence ID" value="NZ_JBMHIA010000009.1"/>
</dbReference>
<dbReference type="Proteomes" id="UP000215738">
    <property type="component" value="Unassembled WGS sequence"/>
</dbReference>
<name>A0ABX4FL90_9PAST</name>
<evidence type="ECO:0000313" key="1">
    <source>
        <dbReference type="EMBL" id="OZN24615.1"/>
    </source>
</evidence>
<evidence type="ECO:0000313" key="2">
    <source>
        <dbReference type="Proteomes" id="UP000215738"/>
    </source>
</evidence>
<reference evidence="1 2" key="1">
    <citation type="submission" date="2017-07" db="EMBL/GenBank/DDBJ databases">
        <title>Virulence factors identified in Actinobacillus seminis.</title>
        <authorList>
            <person name="Negrete-Abascal E."/>
            <person name="Vaca-Pacheco S."/>
            <person name="Montes-Garcia F."/>
            <person name="Leyto-Gil A.M."/>
            <person name="Fragoso-Garcia E."/>
            <person name="Carvente-Garcia R."/>
            <person name="Perez-Agueros S."/>
            <person name="Castelan-Sanchez H.G."/>
            <person name="Garcia-Molina A."/>
            <person name="Villamar T.E."/>
            <person name="Vazquez-Cruz C."/>
        </authorList>
    </citation>
    <scope>NUCLEOTIDE SEQUENCE [LARGE SCALE GENOMIC DNA]</scope>
    <source>
        <strain evidence="1 2">ATCC 15768</strain>
    </source>
</reference>
<protein>
    <submittedName>
        <fullName evidence="1">Uncharacterized protein</fullName>
    </submittedName>
</protein>
<keyword evidence="2" id="KW-1185">Reference proteome</keyword>
<organism evidence="1 2">
    <name type="scientific">Actinobacillus seminis</name>
    <dbReference type="NCBI Taxonomy" id="722"/>
    <lineage>
        <taxon>Bacteria</taxon>
        <taxon>Pseudomonadati</taxon>
        <taxon>Pseudomonadota</taxon>
        <taxon>Gammaproteobacteria</taxon>
        <taxon>Pasteurellales</taxon>
        <taxon>Pasteurellaceae</taxon>
        <taxon>Actinobacillus</taxon>
    </lineage>
</organism>
<proteinExistence type="predicted"/>
<dbReference type="EMBL" id="NLFK01000007">
    <property type="protein sequence ID" value="OZN24615.1"/>
    <property type="molecule type" value="Genomic_DNA"/>
</dbReference>
<comment type="caution">
    <text evidence="1">The sequence shown here is derived from an EMBL/GenBank/DDBJ whole genome shotgun (WGS) entry which is preliminary data.</text>
</comment>
<sequence length="70" mass="8469">MHKAIQAKFPPLSQKYSWCYYCTIYFLYFTFFSEQNLTKALTNNLEMFEGEIEADDGIRKIHFWAVIERM</sequence>
<accession>A0ABX4FL90</accession>
<gene>
    <name evidence="1" type="ORF">CFY87_07810</name>
</gene>